<comment type="pathway">
    <text evidence="3">Sphingolipid metabolism.</text>
</comment>
<dbReference type="CTD" id="55331"/>
<feature type="transmembrane region" description="Helical" evidence="15">
    <location>
        <begin position="118"/>
        <end position="137"/>
    </location>
</feature>
<dbReference type="Proteomes" id="UP000261540">
    <property type="component" value="Unplaced"/>
</dbReference>
<protein>
    <recommendedName>
        <fullName evidence="15">Alkaline ceramidase</fullName>
        <ecNumber evidence="15">3.5.1.-</ecNumber>
    </recommendedName>
</protein>
<comment type="catalytic activity">
    <reaction evidence="11">
        <text>an N-acylsphing-4-enine + H2O = sphing-4-enine + a fatty acid</text>
        <dbReference type="Rhea" id="RHEA:20856"/>
        <dbReference type="ChEBI" id="CHEBI:15377"/>
        <dbReference type="ChEBI" id="CHEBI:28868"/>
        <dbReference type="ChEBI" id="CHEBI:52639"/>
        <dbReference type="ChEBI" id="CHEBI:57756"/>
        <dbReference type="EC" id="3.5.1.23"/>
    </reaction>
    <physiologicalReaction direction="left-to-right" evidence="11">
        <dbReference type="Rhea" id="RHEA:20857"/>
    </physiologicalReaction>
</comment>
<feature type="binding site" evidence="14">
    <location>
        <position position="217"/>
    </location>
    <ligand>
        <name>Zn(2+)</name>
        <dbReference type="ChEBI" id="CHEBI:29105"/>
        <note>catalytic</note>
    </ligand>
</feature>
<dbReference type="OrthoDB" id="187171at2759"/>
<evidence type="ECO:0000256" key="5">
    <source>
        <dbReference type="ARBA" id="ARBA00022692"/>
    </source>
</evidence>
<feature type="binding site" evidence="13">
    <location>
        <position position="22"/>
    </location>
    <ligand>
        <name>Ca(2+)</name>
        <dbReference type="ChEBI" id="CHEBI:29108"/>
    </ligand>
</feature>
<keyword evidence="13" id="KW-0479">Metal-binding</keyword>
<comment type="function">
    <text evidence="15">Hydrolyzes the sphingolipid ceramide into sphingosine and free fatty acid.</text>
</comment>
<comment type="catalytic activity">
    <reaction evidence="12">
        <text>an N-acylsphinganine + H2O = sphinganine + a fatty acid</text>
        <dbReference type="Rhea" id="RHEA:33551"/>
        <dbReference type="ChEBI" id="CHEBI:15377"/>
        <dbReference type="ChEBI" id="CHEBI:28868"/>
        <dbReference type="ChEBI" id="CHEBI:31488"/>
        <dbReference type="ChEBI" id="CHEBI:57817"/>
    </reaction>
    <physiologicalReaction direction="left-to-right" evidence="12">
        <dbReference type="Rhea" id="RHEA:33552"/>
    </physiologicalReaction>
</comment>
<name>A0A3B3RU02_9TELE</name>
<evidence type="ECO:0000256" key="6">
    <source>
        <dbReference type="ARBA" id="ARBA00022801"/>
    </source>
</evidence>
<dbReference type="KEGG" id="pki:111860768"/>
<evidence type="ECO:0000256" key="1">
    <source>
        <dbReference type="ARBA" id="ARBA00004141"/>
    </source>
</evidence>
<keyword evidence="7" id="KW-0746">Sphingolipid metabolism</keyword>
<feature type="binding site" evidence="13">
    <location>
        <position position="24"/>
    </location>
    <ligand>
        <name>Ca(2+)</name>
        <dbReference type="ChEBI" id="CHEBI:29108"/>
    </ligand>
</feature>
<feature type="transmembrane region" description="Helical" evidence="15">
    <location>
        <begin position="143"/>
        <end position="162"/>
    </location>
</feature>
<comment type="cofactor">
    <cofactor evidence="14">
        <name>Zn(2+)</name>
        <dbReference type="ChEBI" id="CHEBI:29105"/>
    </cofactor>
</comment>
<keyword evidence="5 15" id="KW-0812">Transmembrane</keyword>
<evidence type="ECO:0000256" key="2">
    <source>
        <dbReference type="ARBA" id="ARBA00004760"/>
    </source>
</evidence>
<dbReference type="Pfam" id="PF05875">
    <property type="entry name" value="Ceramidase"/>
    <property type="match status" value="1"/>
</dbReference>
<evidence type="ECO:0000256" key="13">
    <source>
        <dbReference type="PIRSR" id="PIRSR608901-1"/>
    </source>
</evidence>
<keyword evidence="13" id="KW-0106">Calcium</keyword>
<evidence type="ECO:0000256" key="8">
    <source>
        <dbReference type="ARBA" id="ARBA00022989"/>
    </source>
</evidence>
<dbReference type="PANTHER" id="PTHR46187:SF3">
    <property type="entry name" value="ALKALINE CERAMIDASE 3"/>
    <property type="match status" value="1"/>
</dbReference>
<evidence type="ECO:0000256" key="12">
    <source>
        <dbReference type="ARBA" id="ARBA00049511"/>
    </source>
</evidence>
<keyword evidence="15" id="KW-0443">Lipid metabolism</keyword>
<dbReference type="STRING" id="1676925.ENSPKIP00000021979"/>
<comment type="similarity">
    <text evidence="4 15">Belongs to the alkaline ceramidase family.</text>
</comment>
<feature type="binding site" evidence="13">
    <location>
        <position position="20"/>
    </location>
    <ligand>
        <name>Ca(2+)</name>
        <dbReference type="ChEBI" id="CHEBI:29108"/>
    </ligand>
</feature>
<evidence type="ECO:0000256" key="14">
    <source>
        <dbReference type="PIRSR" id="PIRSR608901-2"/>
    </source>
</evidence>
<dbReference type="UniPathway" id="UPA00222"/>
<dbReference type="GeneTree" id="ENSGT00730000110920"/>
<comment type="caution">
    <text evidence="15">Lacks conserved residue(s) required for the propagation of feature annotation.</text>
</comment>
<dbReference type="Ensembl" id="ENSPKIT00000002631.1">
    <property type="protein sequence ID" value="ENSPKIP00000021979.1"/>
    <property type="gene ID" value="ENSPKIG00000006173.1"/>
</dbReference>
<keyword evidence="17" id="KW-1185">Reference proteome</keyword>
<feature type="transmembrane region" description="Helical" evidence="15">
    <location>
        <begin position="95"/>
        <end position="111"/>
    </location>
</feature>
<keyword evidence="9 15" id="KW-0472">Membrane</keyword>
<accession>A0A3B3RU02</accession>
<reference evidence="16" key="2">
    <citation type="submission" date="2025-09" db="UniProtKB">
        <authorList>
            <consortium name="Ensembl"/>
        </authorList>
    </citation>
    <scope>IDENTIFICATION</scope>
</reference>
<evidence type="ECO:0000256" key="4">
    <source>
        <dbReference type="ARBA" id="ARBA00009780"/>
    </source>
</evidence>
<keyword evidence="8 15" id="KW-1133">Transmembrane helix</keyword>
<evidence type="ECO:0000256" key="7">
    <source>
        <dbReference type="ARBA" id="ARBA00022919"/>
    </source>
</evidence>
<reference evidence="16" key="1">
    <citation type="submission" date="2025-08" db="UniProtKB">
        <authorList>
            <consortium name="Ensembl"/>
        </authorList>
    </citation>
    <scope>IDENTIFICATION</scope>
</reference>
<evidence type="ECO:0000313" key="16">
    <source>
        <dbReference type="Ensembl" id="ENSPKIP00000021979.1"/>
    </source>
</evidence>
<dbReference type="GO" id="GO:0006672">
    <property type="term" value="P:ceramide metabolic process"/>
    <property type="evidence" value="ECO:0007669"/>
    <property type="project" value="InterPro"/>
</dbReference>
<evidence type="ECO:0000256" key="3">
    <source>
        <dbReference type="ARBA" id="ARBA00004991"/>
    </source>
</evidence>
<organism evidence="16 17">
    <name type="scientific">Paramormyrops kingsleyae</name>
    <dbReference type="NCBI Taxonomy" id="1676925"/>
    <lineage>
        <taxon>Eukaryota</taxon>
        <taxon>Metazoa</taxon>
        <taxon>Chordata</taxon>
        <taxon>Craniata</taxon>
        <taxon>Vertebrata</taxon>
        <taxon>Euteleostomi</taxon>
        <taxon>Actinopterygii</taxon>
        <taxon>Neopterygii</taxon>
        <taxon>Teleostei</taxon>
        <taxon>Osteoglossocephala</taxon>
        <taxon>Osteoglossomorpha</taxon>
        <taxon>Osteoglossiformes</taxon>
        <taxon>Mormyridae</taxon>
        <taxon>Paramormyrops</taxon>
    </lineage>
</organism>
<keyword evidence="6 15" id="KW-0378">Hydrolase</keyword>
<evidence type="ECO:0000256" key="15">
    <source>
        <dbReference type="RuleBase" id="RU364079"/>
    </source>
</evidence>
<dbReference type="GeneID" id="111860768"/>
<feature type="transmembrane region" description="Helical" evidence="15">
    <location>
        <begin position="218"/>
        <end position="236"/>
    </location>
</feature>
<dbReference type="AlphaFoldDB" id="A0A3B3RU02"/>
<dbReference type="PANTHER" id="PTHR46187">
    <property type="entry name" value="ALKALINE CERAMIDASE 3"/>
    <property type="match status" value="1"/>
</dbReference>
<dbReference type="GO" id="GO:0005789">
    <property type="term" value="C:endoplasmic reticulum membrane"/>
    <property type="evidence" value="ECO:0007669"/>
    <property type="project" value="TreeGrafter"/>
</dbReference>
<comment type="subcellular location">
    <subcellularLocation>
        <location evidence="1">Membrane</location>
        <topology evidence="1">Multi-pass membrane protein</topology>
    </subcellularLocation>
</comment>
<dbReference type="InterPro" id="IPR008901">
    <property type="entry name" value="ACER"/>
</dbReference>
<feature type="binding site" evidence="14">
    <location>
        <position position="81"/>
    </location>
    <ligand>
        <name>Zn(2+)</name>
        <dbReference type="ChEBI" id="CHEBI:29105"/>
        <note>catalytic</note>
    </ligand>
</feature>
<dbReference type="GO" id="GO:0071602">
    <property type="term" value="P:phytosphingosine biosynthetic process"/>
    <property type="evidence" value="ECO:0007669"/>
    <property type="project" value="TreeGrafter"/>
</dbReference>
<feature type="binding site" evidence="14">
    <location>
        <position position="221"/>
    </location>
    <ligand>
        <name>Zn(2+)</name>
        <dbReference type="ChEBI" id="CHEBI:29105"/>
        <note>catalytic</note>
    </ligand>
</feature>
<keyword evidence="14" id="KW-0862">Zinc</keyword>
<dbReference type="GO" id="GO:0046872">
    <property type="term" value="F:metal ion binding"/>
    <property type="evidence" value="ECO:0007669"/>
    <property type="project" value="UniProtKB-KW"/>
</dbReference>
<comment type="pathway">
    <text evidence="2">Lipid metabolism; sphingolipid metabolism.</text>
</comment>
<feature type="binding site" evidence="13">
    <location>
        <position position="33"/>
    </location>
    <ligand>
        <name>Ca(2+)</name>
        <dbReference type="ChEBI" id="CHEBI:29108"/>
    </ligand>
</feature>
<evidence type="ECO:0000256" key="9">
    <source>
        <dbReference type="ARBA" id="ARBA00023136"/>
    </source>
</evidence>
<feature type="transmembrane region" description="Helical" evidence="15">
    <location>
        <begin position="174"/>
        <end position="191"/>
    </location>
</feature>
<evidence type="ECO:0000256" key="10">
    <source>
        <dbReference type="ARBA" id="ARBA00047401"/>
    </source>
</evidence>
<evidence type="ECO:0000256" key="11">
    <source>
        <dbReference type="ARBA" id="ARBA00048323"/>
    </source>
</evidence>
<dbReference type="GO" id="GO:0046512">
    <property type="term" value="P:sphingosine biosynthetic process"/>
    <property type="evidence" value="ECO:0007669"/>
    <property type="project" value="UniProtKB-ARBA"/>
</dbReference>
<feature type="binding site" evidence="13">
    <location>
        <position position="19"/>
    </location>
    <ligand>
        <name>Ca(2+)</name>
        <dbReference type="ChEBI" id="CHEBI:29108"/>
    </ligand>
</feature>
<proteinExistence type="inferred from homology"/>
<comment type="catalytic activity">
    <reaction evidence="10">
        <text>N-(9Z-octadecenoyl)-sphing-4-enine + H2O = sphing-4-enine + (9Z)-octadecenoate</text>
        <dbReference type="Rhea" id="RHEA:41299"/>
        <dbReference type="ChEBI" id="CHEBI:15377"/>
        <dbReference type="ChEBI" id="CHEBI:30823"/>
        <dbReference type="ChEBI" id="CHEBI:57756"/>
        <dbReference type="ChEBI" id="CHEBI:77996"/>
    </reaction>
    <physiologicalReaction direction="left-to-right" evidence="10">
        <dbReference type="Rhea" id="RHEA:41300"/>
    </physiologicalReaction>
</comment>
<sequence>MAPSVDRQGYWGRPTSTLDWCEENYAVSFYIAEFWNTMSNLIMIVPPLYGALQTLKDGLETRYVFAFLGLAAVGIGSWCFHMTLQYEMQLLDELPMIYSCCVFVYCLYECFKQENSINYIPIVVLAGFSIAVTVVYLQWKEPVFHQVMYGILVGCLVLRSVYIVTWVYPWHRSLCYASLAIFFLGFVFWNVDNLLCDTLRASRQNLPPLIGAVTQFHAWWHILTGLGSHLHILLSLQTRATYLRRRPQVKFLCSVWPMVHTEPRRRS</sequence>
<evidence type="ECO:0000313" key="17">
    <source>
        <dbReference type="Proteomes" id="UP000261540"/>
    </source>
</evidence>
<dbReference type="EC" id="3.5.1.-" evidence="15"/>
<dbReference type="RefSeq" id="XP_023700535.1">
    <property type="nucleotide sequence ID" value="XM_023844767.2"/>
</dbReference>
<feature type="transmembrane region" description="Helical" evidence="15">
    <location>
        <begin position="64"/>
        <end position="83"/>
    </location>
</feature>
<dbReference type="GO" id="GO:0017040">
    <property type="term" value="F:N-acylsphingosine amidohydrolase activity"/>
    <property type="evidence" value="ECO:0007669"/>
    <property type="project" value="UniProtKB-EC"/>
</dbReference>